<evidence type="ECO:0000256" key="14">
    <source>
        <dbReference type="ARBA" id="ARBA00023200"/>
    </source>
</evidence>
<keyword evidence="10" id="KW-1177">Microtubular inwards viral transport</keyword>
<name>A0A6M4MKG9_9ADEN</name>
<keyword evidence="4" id="KW-1162">Viral penetration into host cytoplasm</keyword>
<keyword evidence="17" id="KW-1185">Reference proteome</keyword>
<evidence type="ECO:0000256" key="15">
    <source>
        <dbReference type="ARBA" id="ARBA00023296"/>
    </source>
</evidence>
<dbReference type="GO" id="GO:0019028">
    <property type="term" value="C:viral capsid"/>
    <property type="evidence" value="ECO:0007669"/>
    <property type="project" value="UniProtKB-KW"/>
</dbReference>
<dbReference type="KEGG" id="vg:80536756"/>
<keyword evidence="7" id="KW-0946">Virion</keyword>
<evidence type="ECO:0000313" key="17">
    <source>
        <dbReference type="Proteomes" id="UP000676569"/>
    </source>
</evidence>
<keyword evidence="13" id="KW-1015">Disulfide bond</keyword>
<keyword evidence="11" id="KW-1174">Viral penetration via lysis of host organellar membrane</keyword>
<dbReference type="RefSeq" id="YP_010798527.1">
    <property type="nucleotide sequence ID" value="NC_076486.1"/>
</dbReference>
<keyword evidence="1" id="KW-0167">Capsid protein</keyword>
<keyword evidence="8" id="KW-0426">Late protein</keyword>
<protein>
    <submittedName>
        <fullName evidence="16">PVI</fullName>
    </submittedName>
</protein>
<dbReference type="GO" id="GO:0075521">
    <property type="term" value="P:microtubule-dependent intracellular transport of viral material towards nucleus"/>
    <property type="evidence" value="ECO:0007669"/>
    <property type="project" value="UniProtKB-KW"/>
</dbReference>
<keyword evidence="15" id="KW-1160">Virus entry into host cell</keyword>
<evidence type="ECO:0000256" key="2">
    <source>
        <dbReference type="ARBA" id="ARBA00022562"/>
    </source>
</evidence>
<accession>A0A6M4MKG9</accession>
<dbReference type="GO" id="GO:0039664">
    <property type="term" value="P:lysis of host organelle involved in viral entry into host cell"/>
    <property type="evidence" value="ECO:0007669"/>
    <property type="project" value="UniProtKB-KW"/>
</dbReference>
<sequence length="216" mass="22937">MAFARLAPHRGLQPVYGYALGTSDLSGGFSWTNFGNSLSSGFQRFGNFLSNTATRVGNSQAFQQAKQGLLQSGVLENVGALAGQTLNTLTDIGRAKLDMEMQKLRDRALGVNQQAPAMSQEQLAQLLAALAAPQIPAEPAVAVPAPTPAVPSTLVPEVLPANPDAPVALGPVLAEPADNRRIRKPPRKRRRVSGWGAALEDMIGDGVSHRAQRFCY</sequence>
<reference evidence="16" key="1">
    <citation type="journal article" date="2020" name="Infect. Genet. Evol.">
        <title>The complete genome sequence of bearded dragon adenovirus 1 harbors three genes encoding proteins of the C-type lectin-like domain superfamily.</title>
        <authorList>
            <person name="Penzes J.J."/>
            <person name="Szirovicza L."/>
            <person name="Harrach B."/>
        </authorList>
    </citation>
    <scope>NUCLEOTIDE SEQUENCE</scope>
    <source>
        <strain evidence="16">BD5H2</strain>
    </source>
</reference>
<organism evidence="16 17">
    <name type="scientific">Bearded dragon adenovirus 1</name>
    <dbReference type="NCBI Taxonomy" id="2729647"/>
    <lineage>
        <taxon>Viruses</taxon>
        <taxon>Varidnaviria</taxon>
        <taxon>Bamfordvirae</taxon>
        <taxon>Preplasmiviricota</taxon>
        <taxon>Polisuviricotina</taxon>
        <taxon>Pharingeaviricetes</taxon>
        <taxon>Rowavirales</taxon>
        <taxon>Adenoviridae</taxon>
        <taxon>Barthadenovirus</taxon>
        <taxon>Barthadenovirus draconis</taxon>
        <taxon>Lizard atadenovirus B</taxon>
    </lineage>
</organism>
<keyword evidence="2" id="KW-1048">Host nucleus</keyword>
<keyword evidence="12" id="KW-1176">Cytoplasmic inwards viral transport</keyword>
<keyword evidence="9" id="KW-0118">Viral capsid assembly</keyword>
<evidence type="ECO:0000256" key="7">
    <source>
        <dbReference type="ARBA" id="ARBA00022844"/>
    </source>
</evidence>
<dbReference type="Pfam" id="PF02993">
    <property type="entry name" value="MCPVI"/>
    <property type="match status" value="1"/>
</dbReference>
<dbReference type="Proteomes" id="UP000676569">
    <property type="component" value="Segment"/>
</dbReference>
<evidence type="ECO:0000256" key="6">
    <source>
        <dbReference type="ARBA" id="ARBA00022843"/>
    </source>
</evidence>
<evidence type="ECO:0000256" key="13">
    <source>
        <dbReference type="ARBA" id="ARBA00023157"/>
    </source>
</evidence>
<evidence type="ECO:0000256" key="4">
    <source>
        <dbReference type="ARBA" id="ARBA00022595"/>
    </source>
</evidence>
<evidence type="ECO:0000256" key="1">
    <source>
        <dbReference type="ARBA" id="ARBA00022561"/>
    </source>
</evidence>
<evidence type="ECO:0000313" key="16">
    <source>
        <dbReference type="EMBL" id="QJR83095.1"/>
    </source>
</evidence>
<evidence type="ECO:0000256" key="3">
    <source>
        <dbReference type="ARBA" id="ARBA00022581"/>
    </source>
</evidence>
<evidence type="ECO:0000256" key="8">
    <source>
        <dbReference type="ARBA" id="ARBA00022921"/>
    </source>
</evidence>
<dbReference type="EMBL" id="MT050041">
    <property type="protein sequence ID" value="QJR83095.1"/>
    <property type="molecule type" value="Genomic_DNA"/>
</dbReference>
<keyword evidence="5" id="KW-1188">Viral release from host cell</keyword>
<dbReference type="GeneID" id="80536756"/>
<keyword evidence="3" id="KW-0945">Host-virus interaction</keyword>
<evidence type="ECO:0000256" key="5">
    <source>
        <dbReference type="ARBA" id="ARBA00022612"/>
    </source>
</evidence>
<dbReference type="GO" id="GO:0043657">
    <property type="term" value="C:host cell"/>
    <property type="evidence" value="ECO:0007669"/>
    <property type="project" value="GOC"/>
</dbReference>
<proteinExistence type="predicted"/>
<keyword evidence="14" id="KW-1035">Host cytoplasm</keyword>
<evidence type="ECO:0000256" key="12">
    <source>
        <dbReference type="ARBA" id="ARBA00023120"/>
    </source>
</evidence>
<evidence type="ECO:0000256" key="10">
    <source>
        <dbReference type="ARBA" id="ARBA00022952"/>
    </source>
</evidence>
<evidence type="ECO:0000256" key="9">
    <source>
        <dbReference type="ARBA" id="ARBA00022950"/>
    </source>
</evidence>
<dbReference type="InterPro" id="IPR004243">
    <property type="entry name" value="McpVI"/>
</dbReference>
<evidence type="ECO:0000256" key="11">
    <source>
        <dbReference type="ARBA" id="ARBA00023099"/>
    </source>
</evidence>
<keyword evidence="6" id="KW-0832">Ubl conjugation</keyword>